<sequence>MLKVLTVQLEETTNYKIFEDNTIIHPSYLTYDDHFSLIVILDINYFTFWDMKSYTIKFKIESFENEDIR</sequence>
<keyword evidence="2" id="KW-1185">Reference proteome</keyword>
<accession>A0A1R4ACD8</accession>
<reference evidence="1 2" key="2">
    <citation type="journal article" date="2013" name="PLoS ONE">
        <title>Whole genome mapping and re-organization of the nuclear and mitochondrial genomes of Babesia microti isolates.</title>
        <authorList>
            <person name="Cornillot E."/>
            <person name="Dassouli A."/>
            <person name="Garg A."/>
            <person name="Pachikara N."/>
            <person name="Randazzo S."/>
            <person name="Depoix D."/>
            <person name="Carcy B."/>
            <person name="Delbecq S."/>
            <person name="Frutos R."/>
            <person name="Silva J.C."/>
            <person name="Sutton R."/>
            <person name="Krause P.J."/>
            <person name="Mamoun C.B."/>
        </authorList>
    </citation>
    <scope>NUCLEOTIDE SEQUENCE [LARGE SCALE GENOMIC DNA]</scope>
    <source>
        <strain evidence="1 2">RI</strain>
    </source>
</reference>
<reference evidence="1 2" key="1">
    <citation type="journal article" date="2012" name="Nucleic Acids Res.">
        <title>Sequencing of the smallest Apicomplexan genome from the human pathogen Babesia microti.</title>
        <authorList>
            <person name="Cornillot E."/>
            <person name="Hadj-Kaddour K."/>
            <person name="Dassouli A."/>
            <person name="Noel B."/>
            <person name="Ranwez V."/>
            <person name="Vacherie B."/>
            <person name="Augagneur Y."/>
            <person name="Bres V."/>
            <person name="Duclos A."/>
            <person name="Randazzo S."/>
            <person name="Carcy B."/>
            <person name="Debierre-Grockiego F."/>
            <person name="Delbecq S."/>
            <person name="Moubri-Menage K."/>
            <person name="Shams-Eldin H."/>
            <person name="Usmani-Brown S."/>
            <person name="Bringaud F."/>
            <person name="Wincker P."/>
            <person name="Vivares C.P."/>
            <person name="Schwarz R.T."/>
            <person name="Schetters T.P."/>
            <person name="Krause P.J."/>
            <person name="Gorenflot A."/>
            <person name="Berry V."/>
            <person name="Barbe V."/>
            <person name="Ben Mamoun C."/>
        </authorList>
    </citation>
    <scope>NUCLEOTIDE SEQUENCE [LARGE SCALE GENOMIC DNA]</scope>
    <source>
        <strain evidence="1 2">RI</strain>
    </source>
</reference>
<dbReference type="VEuPathDB" id="PiroplasmaDB:BMR1_03g04322"/>
<reference evidence="1 2" key="3">
    <citation type="journal article" date="2016" name="Sci. Rep.">
        <title>Genome-wide diversity and gene expression profiling of Babesia microti isolates identify polymorphic genes that mediate host-pathogen interactions.</title>
        <authorList>
            <person name="Silva J.C."/>
            <person name="Cornillot E."/>
            <person name="McCracken C."/>
            <person name="Usmani-Brown S."/>
            <person name="Dwivedi A."/>
            <person name="Ifeonu O.O."/>
            <person name="Crabtree J."/>
            <person name="Gotia H.T."/>
            <person name="Virji A.Z."/>
            <person name="Reynes C."/>
            <person name="Colinge J."/>
            <person name="Kumar V."/>
            <person name="Lawres L."/>
            <person name="Pazzi J.E."/>
            <person name="Pablo J.V."/>
            <person name="Hung C."/>
            <person name="Brancato J."/>
            <person name="Kumari P."/>
            <person name="Orvis J."/>
            <person name="Tretina K."/>
            <person name="Chibucos M."/>
            <person name="Ott S."/>
            <person name="Sadzewicz L."/>
            <person name="Sengamalay N."/>
            <person name="Shetty A.C."/>
            <person name="Su Q."/>
            <person name="Tallon L."/>
            <person name="Fraser C.M."/>
            <person name="Frutos R."/>
            <person name="Molina D.M."/>
            <person name="Krause P.J."/>
            <person name="Ben Mamoun C."/>
        </authorList>
    </citation>
    <scope>NUCLEOTIDE SEQUENCE [LARGE SCALE GENOMIC DNA]</scope>
    <source>
        <strain evidence="1 2">RI</strain>
    </source>
</reference>
<organism evidence="1 2">
    <name type="scientific">Babesia microti (strain RI)</name>
    <dbReference type="NCBI Taxonomy" id="1133968"/>
    <lineage>
        <taxon>Eukaryota</taxon>
        <taxon>Sar</taxon>
        <taxon>Alveolata</taxon>
        <taxon>Apicomplexa</taxon>
        <taxon>Aconoidasida</taxon>
        <taxon>Piroplasmida</taxon>
        <taxon>Babesiidae</taxon>
        <taxon>Babesia</taxon>
    </lineage>
</organism>
<name>A0A1R4ACD8_BABMR</name>
<protein>
    <submittedName>
        <fullName evidence="1">Uncharacterized protein</fullName>
    </submittedName>
</protein>
<dbReference type="AlphaFoldDB" id="A0A1R4ACD8"/>
<dbReference type="GeneID" id="33043733"/>
<evidence type="ECO:0000313" key="2">
    <source>
        <dbReference type="Proteomes" id="UP000002899"/>
    </source>
</evidence>
<evidence type="ECO:0000313" key="1">
    <source>
        <dbReference type="EMBL" id="SJK86666.1"/>
    </source>
</evidence>
<dbReference type="Proteomes" id="UP000002899">
    <property type="component" value="Chromosome III"/>
</dbReference>
<dbReference type="KEGG" id="bmic:BMR1_03g04322"/>
<dbReference type="EMBL" id="LN871598">
    <property type="protein sequence ID" value="SJK86666.1"/>
    <property type="molecule type" value="Genomic_DNA"/>
</dbReference>
<proteinExistence type="predicted"/>
<dbReference type="RefSeq" id="XP_021338796.1">
    <property type="nucleotide sequence ID" value="XM_021482257.1"/>
</dbReference>